<dbReference type="AlphaFoldDB" id="J4GM95"/>
<dbReference type="GeneID" id="24094946"/>
<feature type="compositionally biased region" description="Polar residues" evidence="1">
    <location>
        <begin position="855"/>
        <end position="865"/>
    </location>
</feature>
<evidence type="ECO:0000313" key="2">
    <source>
        <dbReference type="EMBL" id="CCM00035.1"/>
    </source>
</evidence>
<accession>J4GM95</accession>
<sequence>MWVLAGPFDDACLEEPQAHRSKLLKAGKTYIVGRKDQPLVLGHKKISREHAKFVVAECSIEDATNPAFIPSLTLEFFKSESKKTISRHMIRVGKDDPYVINPGEVADLQHGDVVHMVTGVTVTVQWVKVCCYRPPSPAMPSFSLQDCSELGICMTPAHRPDVTHHLTPTYSLTPDLAASLVAVACIVRPEWLTEVIRLGSSTNAAPSALEESFSLPPTHKFYPSFSPSLPISLRTFGKWGQNEARVALFRGFRFIFVVEKGREIQEAMRALVKQSEGSQVGHESSPLPDVVPNTHPDEPSIPPVLAENAPRRNLPRRAISRTSSLAPSPPPAIVEEVVTAEDPQHKPRRILVRRAGKPKTPIIGIDDPSVDDFDGELLLSQAIQDVAPSPMEPSVKFDALTQTSAPPRSRLKRRAGTSQTTPSNHYGLTIESLEPGMSEPPLKKFKSLFEESDPERIIQSDSAMEFGTYSSQPAQSLTQSETGMTQAASRSRVAEVVLLAPLAEEEEESMSGLGIEPGTSSTTQERMLKRKIQDVGEDAVMEEAPGRVKRRAVENVNAIESEIVRAVPKPSTNLASKPSSKTAAKPPSKVLQSQKSQKPSSTALSKPDVDEAFLRAVATTKRGKKAEDSFDREFNNLRISKPELNKDQQQKEWAVLDDFGDEKNLRGNFMVIVEMDVYKKEDGRQGLKLGQGRIDWEGRRDFKKFKRKSPLDRRLPVELIVEDDKDYGVGSQYWKDSTQVQSQPDINVAERPQVRKQQVKSETQIQRKGKRRASPKASDSDEDDSSLTAKTTQTRTASSQTQKRQTRQTGRKDTQALFIDSEDDGQELGADLPLSDGDAFPGASQDGEFDDGLTLRSTGRTQGTSARRDPTQASKKAPIPIVDDDSDDGTTFKGFGAKRSGRKK</sequence>
<dbReference type="HOGENOM" id="CLU_007603_0_0_1"/>
<gene>
    <name evidence="2" type="ORF">FIBRA_02061</name>
</gene>
<reference evidence="2 3" key="1">
    <citation type="journal article" date="2012" name="Appl. Environ. Microbiol.">
        <title>Short-read sequencing for genomic analysis of the brown rot fungus Fibroporia radiculosa.</title>
        <authorList>
            <person name="Tang J.D."/>
            <person name="Perkins A.D."/>
            <person name="Sonstegard T.S."/>
            <person name="Schroeder S.G."/>
            <person name="Burgess S.C."/>
            <person name="Diehl S.V."/>
        </authorList>
    </citation>
    <scope>NUCLEOTIDE SEQUENCE [LARGE SCALE GENOMIC DNA]</scope>
    <source>
        <strain evidence="2 3">TFFH 294</strain>
    </source>
</reference>
<dbReference type="RefSeq" id="XP_012179318.1">
    <property type="nucleotide sequence ID" value="XM_012323928.1"/>
</dbReference>
<dbReference type="GO" id="GO:0007095">
    <property type="term" value="P:mitotic G2 DNA damage checkpoint signaling"/>
    <property type="evidence" value="ECO:0007669"/>
    <property type="project" value="InterPro"/>
</dbReference>
<dbReference type="EMBL" id="HE796961">
    <property type="protein sequence ID" value="CCM00035.1"/>
    <property type="molecule type" value="Genomic_DNA"/>
</dbReference>
<dbReference type="InParanoid" id="J4GM95"/>
<dbReference type="Gene3D" id="2.60.200.20">
    <property type="match status" value="1"/>
</dbReference>
<feature type="region of interest" description="Disordered" evidence="1">
    <location>
        <begin position="569"/>
        <end position="607"/>
    </location>
</feature>
<dbReference type="GO" id="GO:0003684">
    <property type="term" value="F:damaged DNA binding"/>
    <property type="evidence" value="ECO:0007669"/>
    <property type="project" value="TreeGrafter"/>
</dbReference>
<dbReference type="Proteomes" id="UP000006352">
    <property type="component" value="Unassembled WGS sequence"/>
</dbReference>
<feature type="compositionally biased region" description="Polar residues" evidence="1">
    <location>
        <begin position="735"/>
        <end position="745"/>
    </location>
</feature>
<dbReference type="PANTHER" id="PTHR12162">
    <property type="entry name" value="NIBRIN-RELATED"/>
    <property type="match status" value="1"/>
</dbReference>
<feature type="compositionally biased region" description="Low complexity" evidence="1">
    <location>
        <begin position="788"/>
        <end position="803"/>
    </location>
</feature>
<feature type="region of interest" description="Disordered" evidence="1">
    <location>
        <begin position="274"/>
        <end position="295"/>
    </location>
</feature>
<dbReference type="GO" id="GO:0000724">
    <property type="term" value="P:double-strand break repair via homologous recombination"/>
    <property type="evidence" value="ECO:0007669"/>
    <property type="project" value="TreeGrafter"/>
</dbReference>
<name>J4GM95_9APHY</name>
<feature type="compositionally biased region" description="Polar residues" evidence="1">
    <location>
        <begin position="590"/>
        <end position="604"/>
    </location>
</feature>
<feature type="compositionally biased region" description="Polar residues" evidence="1">
    <location>
        <begin position="416"/>
        <end position="426"/>
    </location>
</feature>
<organism evidence="2 3">
    <name type="scientific">Fibroporia radiculosa</name>
    <dbReference type="NCBI Taxonomy" id="599839"/>
    <lineage>
        <taxon>Eukaryota</taxon>
        <taxon>Fungi</taxon>
        <taxon>Dikarya</taxon>
        <taxon>Basidiomycota</taxon>
        <taxon>Agaricomycotina</taxon>
        <taxon>Agaricomycetes</taxon>
        <taxon>Polyporales</taxon>
        <taxon>Fibroporiaceae</taxon>
        <taxon>Fibroporia</taxon>
    </lineage>
</organism>
<dbReference type="OrthoDB" id="552194at2759"/>
<proteinExistence type="predicted"/>
<dbReference type="PANTHER" id="PTHR12162:SF0">
    <property type="entry name" value="NIBRIN"/>
    <property type="match status" value="1"/>
</dbReference>
<protein>
    <submittedName>
        <fullName evidence="2">Uncharacterized protein</fullName>
    </submittedName>
</protein>
<evidence type="ECO:0000313" key="3">
    <source>
        <dbReference type="Proteomes" id="UP000006352"/>
    </source>
</evidence>
<feature type="compositionally biased region" description="Polar residues" evidence="1">
    <location>
        <begin position="570"/>
        <end position="582"/>
    </location>
</feature>
<dbReference type="GO" id="GO:0030870">
    <property type="term" value="C:Mre11 complex"/>
    <property type="evidence" value="ECO:0007669"/>
    <property type="project" value="InterPro"/>
</dbReference>
<keyword evidence="3" id="KW-1185">Reference proteome</keyword>
<dbReference type="STRING" id="599839.J4GM95"/>
<evidence type="ECO:0000256" key="1">
    <source>
        <dbReference type="SAM" id="MobiDB-lite"/>
    </source>
</evidence>
<feature type="region of interest" description="Disordered" evidence="1">
    <location>
        <begin position="400"/>
        <end position="437"/>
    </location>
</feature>
<feature type="region of interest" description="Disordered" evidence="1">
    <location>
        <begin position="735"/>
        <end position="904"/>
    </location>
</feature>
<dbReference type="InterPro" id="IPR040227">
    <property type="entry name" value="Nibrin-rel"/>
</dbReference>